<name>A0ABD5ISQ4_9BACL</name>
<dbReference type="EMBL" id="JARTLI010000005">
    <property type="protein sequence ID" value="MED5051327.1"/>
    <property type="molecule type" value="Genomic_DNA"/>
</dbReference>
<dbReference type="PANTHER" id="PTHR33525:SF4">
    <property type="entry name" value="CYCLIC DI-GMP PHOSPHODIESTERASE CDGJ"/>
    <property type="match status" value="1"/>
</dbReference>
<dbReference type="PANTHER" id="PTHR33525">
    <property type="match status" value="1"/>
</dbReference>
<dbReference type="Gene3D" id="3.20.20.450">
    <property type="entry name" value="EAL domain"/>
    <property type="match status" value="1"/>
</dbReference>
<sequence>MDIYVGRQPILNKKYELFGYELLYRSGEQNFYDSIDGDHATIDVLINSFMNIGIEKLTNGARCFINFTEKLLEKNIPLYFPNKLIVVEILETIPYSEKLLHICKNLKEKGYIIALDDFVFQADYRPLFPYIDFIKIDFFDLNIEQARYIQNIIKQYNIQFIAEKVETHDQLQLATHHGFSYFQGYFFNKPVVLKEKSLPKITNTSRLTLLKQMNQAEFNFDKIVKTIENDPSLAYRLLKVVNSFFLYSSPKIKSIRHAAILLGASYLRSWLTILTFQEASNPFENEVIVNSLIRAKMLEQVAVRLNMHEEKDSLFFMGICSSLHILLERPLADILDELNVDEAIKDGLFKEKHLFFGLYQFVLAIELNDLMKAKQLAEELGLSLSEALLWYQQCIEWVVQLQRNSVNSEQR</sequence>
<dbReference type="Pfam" id="PF00563">
    <property type="entry name" value="EAL"/>
    <property type="match status" value="1"/>
</dbReference>
<organism evidence="3 4">
    <name type="scientific">Anoxybacteroides rupiense</name>
    <dbReference type="NCBI Taxonomy" id="311460"/>
    <lineage>
        <taxon>Bacteria</taxon>
        <taxon>Bacillati</taxon>
        <taxon>Bacillota</taxon>
        <taxon>Bacilli</taxon>
        <taxon>Bacillales</taxon>
        <taxon>Anoxybacillaceae</taxon>
        <taxon>Anoxybacteroides</taxon>
    </lineage>
</organism>
<feature type="domain" description="EAL" evidence="1">
    <location>
        <begin position="1"/>
        <end position="204"/>
    </location>
</feature>
<comment type="caution">
    <text evidence="3">The sequence shown here is derived from an EMBL/GenBank/DDBJ whole genome shotgun (WGS) entry which is preliminary data.</text>
</comment>
<evidence type="ECO:0000313" key="3">
    <source>
        <dbReference type="EMBL" id="MED5051327.1"/>
    </source>
</evidence>
<dbReference type="Proteomes" id="UP001339962">
    <property type="component" value="Unassembled WGS sequence"/>
</dbReference>
<dbReference type="InterPro" id="IPR052340">
    <property type="entry name" value="RNase_Y/CdgJ"/>
</dbReference>
<dbReference type="SMART" id="SM00052">
    <property type="entry name" value="EAL"/>
    <property type="match status" value="1"/>
</dbReference>
<dbReference type="AlphaFoldDB" id="A0ABD5ISQ4"/>
<reference evidence="3 4" key="1">
    <citation type="submission" date="2023-03" db="EMBL/GenBank/DDBJ databases">
        <title>Bacillus Genome Sequencing.</title>
        <authorList>
            <person name="Dunlap C."/>
        </authorList>
    </citation>
    <scope>NUCLEOTIDE SEQUENCE [LARGE SCALE GENOMIC DNA]</scope>
    <source>
        <strain evidence="3 4">NRS-38</strain>
    </source>
</reference>
<dbReference type="PIRSF" id="PIRSF003180">
    <property type="entry name" value="DiGMPpdiest_YuxH"/>
    <property type="match status" value="1"/>
</dbReference>
<dbReference type="InterPro" id="IPR013976">
    <property type="entry name" value="HDOD"/>
</dbReference>
<feature type="domain" description="HDOD" evidence="2">
    <location>
        <begin position="199"/>
        <end position="390"/>
    </location>
</feature>
<protein>
    <submittedName>
        <fullName evidence="3">EAL domain-containing protein</fullName>
    </submittedName>
</protein>
<dbReference type="RefSeq" id="WP_080861221.1">
    <property type="nucleotide sequence ID" value="NZ_JARTLI010000005.1"/>
</dbReference>
<dbReference type="InterPro" id="IPR014408">
    <property type="entry name" value="dGMP_Pdiesterase_EAL/HD-GYP"/>
</dbReference>
<gene>
    <name evidence="3" type="ORF">P9850_05550</name>
</gene>
<evidence type="ECO:0000313" key="4">
    <source>
        <dbReference type="Proteomes" id="UP001339962"/>
    </source>
</evidence>
<dbReference type="Gene3D" id="1.10.3210.10">
    <property type="entry name" value="Hypothetical protein af1432"/>
    <property type="match status" value="1"/>
</dbReference>
<dbReference type="PROSITE" id="PS50883">
    <property type="entry name" value="EAL"/>
    <property type="match status" value="1"/>
</dbReference>
<dbReference type="InterPro" id="IPR001633">
    <property type="entry name" value="EAL_dom"/>
</dbReference>
<dbReference type="PROSITE" id="PS51833">
    <property type="entry name" value="HDOD"/>
    <property type="match status" value="1"/>
</dbReference>
<dbReference type="SUPFAM" id="SSF109604">
    <property type="entry name" value="HD-domain/PDEase-like"/>
    <property type="match status" value="1"/>
</dbReference>
<evidence type="ECO:0000259" key="2">
    <source>
        <dbReference type="PROSITE" id="PS51833"/>
    </source>
</evidence>
<accession>A0ABD5ISQ4</accession>
<dbReference type="Pfam" id="PF08668">
    <property type="entry name" value="HDOD"/>
    <property type="match status" value="1"/>
</dbReference>
<dbReference type="SUPFAM" id="SSF141868">
    <property type="entry name" value="EAL domain-like"/>
    <property type="match status" value="1"/>
</dbReference>
<proteinExistence type="predicted"/>
<evidence type="ECO:0000259" key="1">
    <source>
        <dbReference type="PROSITE" id="PS50883"/>
    </source>
</evidence>
<dbReference type="InterPro" id="IPR035919">
    <property type="entry name" value="EAL_sf"/>
</dbReference>